<proteinExistence type="predicted"/>
<evidence type="ECO:0000256" key="2">
    <source>
        <dbReference type="SAM" id="SignalP"/>
    </source>
</evidence>
<dbReference type="RefSeq" id="WP_108828721.1">
    <property type="nucleotide sequence ID" value="NZ_OMOR01000001.1"/>
</dbReference>
<keyword evidence="2" id="KW-0732">Signal</keyword>
<evidence type="ECO:0000313" key="4">
    <source>
        <dbReference type="Proteomes" id="UP000244880"/>
    </source>
</evidence>
<dbReference type="EMBL" id="OMOR01000001">
    <property type="protein sequence ID" value="SPH21662.1"/>
    <property type="molecule type" value="Genomic_DNA"/>
</dbReference>
<feature type="chain" id="PRO_5015355675" description="PRC-barrel domain-containing protein" evidence="2">
    <location>
        <begin position="23"/>
        <end position="164"/>
    </location>
</feature>
<organism evidence="3 4">
    <name type="scientific">Ascidiaceihabitans donghaensis</name>
    <dbReference type="NCBI Taxonomy" id="1510460"/>
    <lineage>
        <taxon>Bacteria</taxon>
        <taxon>Pseudomonadati</taxon>
        <taxon>Pseudomonadota</taxon>
        <taxon>Alphaproteobacteria</taxon>
        <taxon>Rhodobacterales</taxon>
        <taxon>Paracoccaceae</taxon>
        <taxon>Ascidiaceihabitans</taxon>
    </lineage>
</organism>
<keyword evidence="4" id="KW-1185">Reference proteome</keyword>
<name>A0A2R8BF17_9RHOB</name>
<dbReference type="Proteomes" id="UP000244880">
    <property type="component" value="Unassembled WGS sequence"/>
</dbReference>
<dbReference type="OrthoDB" id="7725297at2"/>
<evidence type="ECO:0000313" key="3">
    <source>
        <dbReference type="EMBL" id="SPH21662.1"/>
    </source>
</evidence>
<protein>
    <recommendedName>
        <fullName evidence="5">PRC-barrel domain-containing protein</fullName>
    </recommendedName>
</protein>
<reference evidence="3 4" key="1">
    <citation type="submission" date="2018-03" db="EMBL/GenBank/DDBJ databases">
        <authorList>
            <person name="Keele B.F."/>
        </authorList>
    </citation>
    <scope>NUCLEOTIDE SEQUENCE [LARGE SCALE GENOMIC DNA]</scope>
    <source>
        <strain evidence="3 4">CECT 8599</strain>
    </source>
</reference>
<accession>A0A2R8BF17</accession>
<feature type="region of interest" description="Disordered" evidence="1">
    <location>
        <begin position="32"/>
        <end position="55"/>
    </location>
</feature>
<evidence type="ECO:0000256" key="1">
    <source>
        <dbReference type="SAM" id="MobiDB-lite"/>
    </source>
</evidence>
<sequence>MKRNVFLTLTAASAIAATGALAGYNESETDNATTVASTQKEYDTNSPANSTGDTASDIQYSGLETKNIIALENAKGEMLKTNEGEQIGVIEEIDYNAQGNPELVIDVFDKSVVGADRMVMTIQPDNIVLAGNAIVLDTTYNELLAKVKASGVQGSADRVDVTIF</sequence>
<evidence type="ECO:0008006" key="5">
    <source>
        <dbReference type="Google" id="ProtNLM"/>
    </source>
</evidence>
<dbReference type="AlphaFoldDB" id="A0A2R8BF17"/>
<feature type="signal peptide" evidence="2">
    <location>
        <begin position="1"/>
        <end position="22"/>
    </location>
</feature>
<gene>
    <name evidence="3" type="ORF">ASD8599_02414</name>
</gene>